<sequence length="301" mass="31178">MFATSFFALAAVASFAVAAPIEQRGAPANWAYGYLEDYQTYHVRYLALKCYDRKNSDYFQDCCRPMLSTENLQDNRKAYCVPSAEDVAYVSSSLAGNLPSATASADKASESEYVSVQASASSAAPSNAKVAAALSSSAAPSPVAESKVNNYVAPVPTTTSTTPAWTPSPTPTSTTPAYTPPAATSTKAASNGGGETMTGGYATFFYQGGNPGACGQYHGDGDMIVAIDQARWGSSSFGGGSNTCGKWVTITNTNNGRSVSAMIADVCPTCTNGNSLDLSVGAFNAIASESDGMVPISYHFN</sequence>
<protein>
    <submittedName>
        <fullName evidence="5">RlpA-like double-psi beta-barrel-protein domain-containing protein-containing protein</fullName>
    </submittedName>
</protein>
<keyword evidence="1 3" id="KW-0732">Signal</keyword>
<dbReference type="CDD" id="cd22191">
    <property type="entry name" value="DPBB_RlpA_EXP_N-like"/>
    <property type="match status" value="1"/>
</dbReference>
<dbReference type="PANTHER" id="PTHR31836">
    <property type="match status" value="1"/>
</dbReference>
<dbReference type="SUPFAM" id="SSF50685">
    <property type="entry name" value="Barwin-like endoglucanases"/>
    <property type="match status" value="1"/>
</dbReference>
<dbReference type="AlphaFoldDB" id="A0AA38H4T6"/>
<feature type="chain" id="PRO_5041368425" evidence="3">
    <location>
        <begin position="19"/>
        <end position="301"/>
    </location>
</feature>
<feature type="domain" description="RlpA-like protein double-psi beta-barrel" evidence="4">
    <location>
        <begin position="244"/>
        <end position="298"/>
    </location>
</feature>
<proteinExistence type="predicted"/>
<evidence type="ECO:0000313" key="5">
    <source>
        <dbReference type="EMBL" id="KAI9632659.1"/>
    </source>
</evidence>
<dbReference type="RefSeq" id="XP_052942436.1">
    <property type="nucleotide sequence ID" value="XM_053091357.1"/>
</dbReference>
<dbReference type="EMBL" id="JAKWFO010000014">
    <property type="protein sequence ID" value="KAI9632659.1"/>
    <property type="molecule type" value="Genomic_DNA"/>
</dbReference>
<name>A0AA38H4T6_9TREE</name>
<reference evidence="5" key="1">
    <citation type="journal article" date="2022" name="G3 (Bethesda)">
        <title>High quality genome of the basidiomycete yeast Dioszegia hungarica PDD-24b-2 isolated from cloud water.</title>
        <authorList>
            <person name="Jarrige D."/>
            <person name="Haridas S."/>
            <person name="Bleykasten-Grosshans C."/>
            <person name="Joly M."/>
            <person name="Nadalig T."/>
            <person name="Sancelme M."/>
            <person name="Vuilleumier S."/>
            <person name="Grigoriev I.V."/>
            <person name="Amato P."/>
            <person name="Bringel F."/>
        </authorList>
    </citation>
    <scope>NUCLEOTIDE SEQUENCE</scope>
    <source>
        <strain evidence="5">PDD-24b-2</strain>
    </source>
</reference>
<gene>
    <name evidence="5" type="ORF">MKK02DRAFT_40965</name>
</gene>
<dbReference type="PANTHER" id="PTHR31836:SF24">
    <property type="entry name" value="RLPA-LIKE PROTEIN DOUBLE-PSI BETA-BARREL DOMAIN-CONTAINING PROTEIN"/>
    <property type="match status" value="1"/>
</dbReference>
<dbReference type="Gene3D" id="2.40.40.10">
    <property type="entry name" value="RlpA-like domain"/>
    <property type="match status" value="1"/>
</dbReference>
<dbReference type="GeneID" id="77730562"/>
<comment type="caution">
    <text evidence="5">The sequence shown here is derived from an EMBL/GenBank/DDBJ whole genome shotgun (WGS) entry which is preliminary data.</text>
</comment>
<dbReference type="Proteomes" id="UP001164286">
    <property type="component" value="Unassembled WGS sequence"/>
</dbReference>
<evidence type="ECO:0000256" key="2">
    <source>
        <dbReference type="SAM" id="MobiDB-lite"/>
    </source>
</evidence>
<feature type="signal peptide" evidence="3">
    <location>
        <begin position="1"/>
        <end position="18"/>
    </location>
</feature>
<evidence type="ECO:0000256" key="1">
    <source>
        <dbReference type="ARBA" id="ARBA00022729"/>
    </source>
</evidence>
<dbReference type="Pfam" id="PF03330">
    <property type="entry name" value="DPBB_1"/>
    <property type="match status" value="1"/>
</dbReference>
<accession>A0AA38H4T6</accession>
<feature type="region of interest" description="Disordered" evidence="2">
    <location>
        <begin position="155"/>
        <end position="193"/>
    </location>
</feature>
<evidence type="ECO:0000256" key="3">
    <source>
        <dbReference type="SAM" id="SignalP"/>
    </source>
</evidence>
<evidence type="ECO:0000259" key="4">
    <source>
        <dbReference type="Pfam" id="PF03330"/>
    </source>
</evidence>
<dbReference type="InterPro" id="IPR009009">
    <property type="entry name" value="RlpA-like_DPBB"/>
</dbReference>
<feature type="compositionally biased region" description="Low complexity" evidence="2">
    <location>
        <begin position="155"/>
        <end position="190"/>
    </location>
</feature>
<evidence type="ECO:0000313" key="6">
    <source>
        <dbReference type="Proteomes" id="UP001164286"/>
    </source>
</evidence>
<keyword evidence="6" id="KW-1185">Reference proteome</keyword>
<organism evidence="5 6">
    <name type="scientific">Dioszegia hungarica</name>
    <dbReference type="NCBI Taxonomy" id="4972"/>
    <lineage>
        <taxon>Eukaryota</taxon>
        <taxon>Fungi</taxon>
        <taxon>Dikarya</taxon>
        <taxon>Basidiomycota</taxon>
        <taxon>Agaricomycotina</taxon>
        <taxon>Tremellomycetes</taxon>
        <taxon>Tremellales</taxon>
        <taxon>Bulleribasidiaceae</taxon>
        <taxon>Dioszegia</taxon>
    </lineage>
</organism>
<dbReference type="InterPro" id="IPR036908">
    <property type="entry name" value="RlpA-like_sf"/>
</dbReference>
<dbReference type="InterPro" id="IPR051477">
    <property type="entry name" value="Expansin_CellWall"/>
</dbReference>